<evidence type="ECO:0000256" key="4">
    <source>
        <dbReference type="SAM" id="MobiDB-lite"/>
    </source>
</evidence>
<keyword evidence="5" id="KW-0575">Peroxidase</keyword>
<evidence type="ECO:0000256" key="3">
    <source>
        <dbReference type="ARBA" id="ARBA00023004"/>
    </source>
</evidence>
<keyword evidence="1" id="KW-0349">Heme</keyword>
<feature type="region of interest" description="Disordered" evidence="4">
    <location>
        <begin position="1"/>
        <end position="22"/>
    </location>
</feature>
<sequence length="297" mass="32708">MTHGTAIQPAATRPGHAEAAPHVPPALTLEGWYAHHQLFSIDRAALRAMTPEARAGAAERTVRALHELAQPAEGGWSAPALLIGSTADVMLLHFRPTLDGVGEAQRRVLGASLSQVLKPAGAFLSVTEAGMYALTSKLARETAARGGVEGDAEYQRELEARLEAERASPHLQRRLYPPRPGEAMPYVCFYPMSKRRAPQQNWYALSGEERSRLMWEHGKSGRRFAGRVFQVITGSIGFDAWEWGVTLFAGDPLEFKRVVTEMRFDEVSAQYAEFGDFWVGRLLTPEAWVAAILEGTE</sequence>
<keyword evidence="3" id="KW-0408">Iron</keyword>
<dbReference type="EMBL" id="BRXS01000006">
    <property type="protein sequence ID" value="GLC27667.1"/>
    <property type="molecule type" value="Genomic_DNA"/>
</dbReference>
<dbReference type="InterPro" id="IPR010644">
    <property type="entry name" value="ChdC/CLD"/>
</dbReference>
<keyword evidence="5" id="KW-0560">Oxidoreductase</keyword>
<dbReference type="AlphaFoldDB" id="A0AA37QAE9"/>
<dbReference type="GO" id="GO:0046872">
    <property type="term" value="F:metal ion binding"/>
    <property type="evidence" value="ECO:0007669"/>
    <property type="project" value="UniProtKB-KW"/>
</dbReference>
<name>A0AA37QAE9_9BACT</name>
<evidence type="ECO:0000313" key="6">
    <source>
        <dbReference type="Proteomes" id="UP001161325"/>
    </source>
</evidence>
<keyword evidence="2" id="KW-0479">Metal-binding</keyword>
<dbReference type="GO" id="GO:0004601">
    <property type="term" value="F:peroxidase activity"/>
    <property type="evidence" value="ECO:0007669"/>
    <property type="project" value="UniProtKB-KW"/>
</dbReference>
<dbReference type="Gene3D" id="3.30.70.1030">
    <property type="entry name" value="Apc35880, domain 1"/>
    <property type="match status" value="2"/>
</dbReference>
<gene>
    <name evidence="5" type="primary">ywfI</name>
    <name evidence="5" type="ORF">rosag_41800</name>
</gene>
<accession>A0AA37QAE9</accession>
<keyword evidence="6" id="KW-1185">Reference proteome</keyword>
<reference evidence="5" key="1">
    <citation type="submission" date="2022-08" db="EMBL/GenBank/DDBJ databases">
        <title>Draft genome sequencing of Roseisolibacter agri AW1220.</title>
        <authorList>
            <person name="Tobiishi Y."/>
            <person name="Tonouchi A."/>
        </authorList>
    </citation>
    <scope>NUCLEOTIDE SEQUENCE</scope>
    <source>
        <strain evidence="5">AW1220</strain>
    </source>
</reference>
<dbReference type="Proteomes" id="UP001161325">
    <property type="component" value="Unassembled WGS sequence"/>
</dbReference>
<dbReference type="RefSeq" id="WP_284352102.1">
    <property type="nucleotide sequence ID" value="NZ_BRXS01000006.1"/>
</dbReference>
<organism evidence="5 6">
    <name type="scientific">Roseisolibacter agri</name>
    <dbReference type="NCBI Taxonomy" id="2014610"/>
    <lineage>
        <taxon>Bacteria</taxon>
        <taxon>Pseudomonadati</taxon>
        <taxon>Gemmatimonadota</taxon>
        <taxon>Gemmatimonadia</taxon>
        <taxon>Gemmatimonadales</taxon>
        <taxon>Gemmatimonadaceae</taxon>
        <taxon>Roseisolibacter</taxon>
    </lineage>
</organism>
<dbReference type="Pfam" id="PF06778">
    <property type="entry name" value="Chlor_dismutase"/>
    <property type="match status" value="1"/>
</dbReference>
<protein>
    <submittedName>
        <fullName evidence="5">Heme-dependent peroxidase YwfI</fullName>
    </submittedName>
</protein>
<evidence type="ECO:0000313" key="5">
    <source>
        <dbReference type="EMBL" id="GLC27667.1"/>
    </source>
</evidence>
<dbReference type="InterPro" id="IPR011008">
    <property type="entry name" value="Dimeric_a/b-barrel"/>
</dbReference>
<dbReference type="NCBIfam" id="NF008913">
    <property type="entry name" value="PRK12276.1"/>
    <property type="match status" value="1"/>
</dbReference>
<dbReference type="PANTHER" id="PTHR36843:SF1">
    <property type="entry name" value="COPROHEME DECARBOXYLASE"/>
    <property type="match status" value="1"/>
</dbReference>
<evidence type="ECO:0000256" key="1">
    <source>
        <dbReference type="ARBA" id="ARBA00022617"/>
    </source>
</evidence>
<dbReference type="GO" id="GO:0020037">
    <property type="term" value="F:heme binding"/>
    <property type="evidence" value="ECO:0007669"/>
    <property type="project" value="InterPro"/>
</dbReference>
<comment type="caution">
    <text evidence="5">The sequence shown here is derived from an EMBL/GenBank/DDBJ whole genome shotgun (WGS) entry which is preliminary data.</text>
</comment>
<dbReference type="SUPFAM" id="SSF54909">
    <property type="entry name" value="Dimeric alpha+beta barrel"/>
    <property type="match status" value="1"/>
</dbReference>
<dbReference type="PANTHER" id="PTHR36843">
    <property type="entry name" value="HEME-DEPENDENT PEROXIDASE YWFI-RELATED"/>
    <property type="match status" value="1"/>
</dbReference>
<proteinExistence type="predicted"/>
<evidence type="ECO:0000256" key="2">
    <source>
        <dbReference type="ARBA" id="ARBA00022723"/>
    </source>
</evidence>